<comment type="caution">
    <text evidence="2">The sequence shown here is derived from an EMBL/GenBank/DDBJ whole genome shotgun (WGS) entry which is preliminary data.</text>
</comment>
<evidence type="ECO:0000256" key="1">
    <source>
        <dbReference type="SAM" id="MobiDB-lite"/>
    </source>
</evidence>
<accession>A0A9P5VQL8</accession>
<dbReference type="InterPro" id="IPR027417">
    <property type="entry name" value="P-loop_NTPase"/>
</dbReference>
<evidence type="ECO:0008006" key="4">
    <source>
        <dbReference type="Google" id="ProtNLM"/>
    </source>
</evidence>
<feature type="region of interest" description="Disordered" evidence="1">
    <location>
        <begin position="506"/>
        <end position="526"/>
    </location>
</feature>
<dbReference type="Proteomes" id="UP000696485">
    <property type="component" value="Unassembled WGS sequence"/>
</dbReference>
<evidence type="ECO:0000313" key="2">
    <source>
        <dbReference type="EMBL" id="KAF9336611.1"/>
    </source>
</evidence>
<feature type="region of interest" description="Disordered" evidence="1">
    <location>
        <begin position="77"/>
        <end position="98"/>
    </location>
</feature>
<protein>
    <recommendedName>
        <fullName evidence="4">G domain-containing protein</fullName>
    </recommendedName>
</protein>
<name>A0A9P5VQL8_9FUNG</name>
<sequence length="926" mass="102731">MLQTVVNKPRKMRDVDNALKDKFEATPATIEKTLRSKIPEEGDMLAETFRRETWIHKLQKQFKAFLVRRDTNVPGVLHKGRRHTKHKVDGHEKSTVSVPNVKTPMAKSQKLKAEIGSKLKQELLALSRGKHAKKDKKQKQIKGFVDTHIEGMRPLGCIVEESLAPVIKPPEGTDVYLGDTAKGTKQAVHVQLTPAPEPDALHNESNRLPGNQKFSVLVLGKMQSGKTAFIEHAKKYANPESPINQAVLGNGTFSKTDRTHTVIASSALPSYQMYDKSSGDKVDFHPAEGADVEDIRDWLYTRDDNIGLRPAPENLSSQSMDFEFLDTPGLCNHQDKDVAQAVDIIGRIFATRSFNLILIVVSIQDPLGDEQLLALEYYSKVLDGLHSNIAFLYTHADCGTYLHPNKAQQSVLANKTRMLSRIFQGPTAEDSDPYPSFTIGLTEKKLPVVQCLMQNTLREILQLAVSNLPALIDTNHANIDRIKNIDHPSYFDDLLRDSSLSRIYGQPRPQVSVSGSPLSESGGSNLQNMDTVLVDTQSGKLSPIGLVQGSEPGRLSSVESAVQKSADPVEETLEGTTETTHNVVLLGNPQVGKSTVVEFFRVDADPTRAIDQSRRGDGFLSKTQFIERFHLRANLVPCKVLETDTGRIHDLRNLGERIIEEGDYQALLQRHMAGHALTHDLNMPPPDLVKYNFRLVDTPGLNNTGGRSVAIAQDIVQEIISNPSINLILIVISAKSPITMETRIELQYYAKVLQGVHSNIAFLYTNTDYADCHRSNTKHHLDMQTRHTAYSKIFRGVPDDAEGVDLFPYFTIELEQKKRPFVQGMTQNTLKEILRFAVSTPPARVDTSSANIERIMAIQHPKKVNQELRRVNRVSPVAVAQAATAAAPAEETGNQSPATFMASVFSNAEIEGFSCDFSMDVDGMDI</sequence>
<dbReference type="EMBL" id="JAAAUY010000053">
    <property type="protein sequence ID" value="KAF9336611.1"/>
    <property type="molecule type" value="Genomic_DNA"/>
</dbReference>
<proteinExistence type="predicted"/>
<dbReference type="Gene3D" id="3.40.50.300">
    <property type="entry name" value="P-loop containing nucleotide triphosphate hydrolases"/>
    <property type="match status" value="2"/>
</dbReference>
<organism evidence="2 3">
    <name type="scientific">Podila minutissima</name>
    <dbReference type="NCBI Taxonomy" id="64525"/>
    <lineage>
        <taxon>Eukaryota</taxon>
        <taxon>Fungi</taxon>
        <taxon>Fungi incertae sedis</taxon>
        <taxon>Mucoromycota</taxon>
        <taxon>Mortierellomycotina</taxon>
        <taxon>Mortierellomycetes</taxon>
        <taxon>Mortierellales</taxon>
        <taxon>Mortierellaceae</taxon>
        <taxon>Podila</taxon>
    </lineage>
</organism>
<keyword evidence="3" id="KW-1185">Reference proteome</keyword>
<feature type="compositionally biased region" description="Polar residues" evidence="1">
    <location>
        <begin position="509"/>
        <end position="526"/>
    </location>
</feature>
<dbReference type="SUPFAM" id="SSF52540">
    <property type="entry name" value="P-loop containing nucleoside triphosphate hydrolases"/>
    <property type="match status" value="2"/>
</dbReference>
<dbReference type="AlphaFoldDB" id="A0A9P5VQL8"/>
<evidence type="ECO:0000313" key="3">
    <source>
        <dbReference type="Proteomes" id="UP000696485"/>
    </source>
</evidence>
<reference evidence="2" key="1">
    <citation type="journal article" date="2020" name="Fungal Divers.">
        <title>Resolving the Mortierellaceae phylogeny through synthesis of multi-gene phylogenetics and phylogenomics.</title>
        <authorList>
            <person name="Vandepol N."/>
            <person name="Liber J."/>
            <person name="Desiro A."/>
            <person name="Na H."/>
            <person name="Kennedy M."/>
            <person name="Barry K."/>
            <person name="Grigoriev I.V."/>
            <person name="Miller A.N."/>
            <person name="O'Donnell K."/>
            <person name="Stajich J.E."/>
            <person name="Bonito G."/>
        </authorList>
    </citation>
    <scope>NUCLEOTIDE SEQUENCE</scope>
    <source>
        <strain evidence="2">NVP1</strain>
    </source>
</reference>
<gene>
    <name evidence="2" type="ORF">BG006_008075</name>
</gene>